<dbReference type="eggNOG" id="COG1902">
    <property type="taxonomic scope" value="Bacteria"/>
</dbReference>
<evidence type="ECO:0000256" key="1">
    <source>
        <dbReference type="ARBA" id="ARBA00022630"/>
    </source>
</evidence>
<dbReference type="STRING" id="243272.MARTH_orf867"/>
<dbReference type="GO" id="GO:0016491">
    <property type="term" value="F:oxidoreductase activity"/>
    <property type="evidence" value="ECO:0007669"/>
    <property type="project" value="UniProtKB-KW"/>
</dbReference>
<proteinExistence type="predicted"/>
<dbReference type="KEGG" id="mat:MARTH_orf867"/>
<evidence type="ECO:0000313" key="5">
    <source>
        <dbReference type="Proteomes" id="UP000008812"/>
    </source>
</evidence>
<accession>B3PNI3</accession>
<dbReference type="Proteomes" id="UP000008812">
    <property type="component" value="Chromosome"/>
</dbReference>
<organism evidence="4 5">
    <name type="scientific">Metamycoplasma arthritidis (strain 158L3-1)</name>
    <name type="common">Mycoplasma arthritidis</name>
    <dbReference type="NCBI Taxonomy" id="243272"/>
    <lineage>
        <taxon>Bacteria</taxon>
        <taxon>Bacillati</taxon>
        <taxon>Mycoplasmatota</taxon>
        <taxon>Mycoplasmoidales</taxon>
        <taxon>Metamycoplasmataceae</taxon>
        <taxon>Metamycoplasma</taxon>
    </lineage>
</organism>
<name>B3PNI3_META1</name>
<dbReference type="PANTHER" id="PTHR43656:SF2">
    <property type="entry name" value="BINDING OXIDOREDUCTASE, PUTATIVE (AFU_ORTHOLOGUE AFUA_2G08260)-RELATED"/>
    <property type="match status" value="1"/>
</dbReference>
<dbReference type="HOGENOM" id="CLU_012153_2_3_14"/>
<evidence type="ECO:0000259" key="3">
    <source>
        <dbReference type="Pfam" id="PF00724"/>
    </source>
</evidence>
<dbReference type="GO" id="GO:0010181">
    <property type="term" value="F:FMN binding"/>
    <property type="evidence" value="ECO:0007669"/>
    <property type="project" value="InterPro"/>
</dbReference>
<dbReference type="InterPro" id="IPR051799">
    <property type="entry name" value="NADH_flavin_oxidoreductase"/>
</dbReference>
<feature type="domain" description="NADH:flavin oxidoreductase/NADH oxidase N-terminal" evidence="3">
    <location>
        <begin position="14"/>
        <end position="329"/>
    </location>
</feature>
<dbReference type="CDD" id="cd04735">
    <property type="entry name" value="OYE_like_4_FMN"/>
    <property type="match status" value="1"/>
</dbReference>
<dbReference type="SUPFAM" id="SSF51395">
    <property type="entry name" value="FMN-linked oxidoreductases"/>
    <property type="match status" value="1"/>
</dbReference>
<dbReference type="RefSeq" id="WP_012498542.1">
    <property type="nucleotide sequence ID" value="NC_011025.1"/>
</dbReference>
<dbReference type="InterPro" id="IPR001155">
    <property type="entry name" value="OxRdtase_FMN_N"/>
</dbReference>
<dbReference type="EMBL" id="CP001047">
    <property type="protein sequence ID" value="ACF07585.1"/>
    <property type="molecule type" value="Genomic_DNA"/>
</dbReference>
<keyword evidence="5" id="KW-1185">Reference proteome</keyword>
<protein>
    <submittedName>
        <fullName evidence="4">NADH-dependent flavin oxidoreductase</fullName>
    </submittedName>
</protein>
<dbReference type="AlphaFoldDB" id="B3PNI3"/>
<dbReference type="PANTHER" id="PTHR43656">
    <property type="entry name" value="BINDING OXIDOREDUCTASE, PUTATIVE (AFU_ORTHOLOGUE AFUA_2G08260)-RELATED"/>
    <property type="match status" value="1"/>
</dbReference>
<gene>
    <name evidence="4" type="ordered locus">MARTH_orf867</name>
</gene>
<evidence type="ECO:0000313" key="4">
    <source>
        <dbReference type="EMBL" id="ACF07585.1"/>
    </source>
</evidence>
<keyword evidence="1" id="KW-0285">Flavoprotein</keyword>
<reference evidence="4 5" key="1">
    <citation type="journal article" date="2008" name="Infect. Immun.">
        <title>Genome of Mycoplasma arthritidis.</title>
        <authorList>
            <person name="Dybvig K."/>
            <person name="Zuhua C."/>
            <person name="Lao P."/>
            <person name="Jordan D.S."/>
            <person name="French C.T."/>
            <person name="Tu A.H."/>
            <person name="Loraine A.E."/>
        </authorList>
    </citation>
    <scope>NUCLEOTIDE SEQUENCE [LARGE SCALE GENOMIC DNA]</scope>
    <source>
        <strain evidence="4 5">158L3-1</strain>
    </source>
</reference>
<dbReference type="Pfam" id="PF00724">
    <property type="entry name" value="Oxidored_FMN"/>
    <property type="match status" value="1"/>
</dbReference>
<dbReference type="Gene3D" id="3.20.20.70">
    <property type="entry name" value="Aldolase class I"/>
    <property type="match status" value="1"/>
</dbReference>
<dbReference type="InterPro" id="IPR013785">
    <property type="entry name" value="Aldolase_TIM"/>
</dbReference>
<sequence>MKNINDKFTFKCGLTINNRMLLAPMTTKMSFFDGVVSSDEIAYYRSLARDMGAIITGAANVSELGKGWEGELGVSSDLHLEGLRKLANAIHDQGSKAILQIFHAGRMTYSYILRGKQPVSASAIAATRKDSEQPRSLEENEIHDIISDFANATKRAIAAGFDGVELHGANTYLLQQFFSPHSNRRLDSWGGDRQKRFSFIKAVVDAVIKVVQETKPNNFLVGYRFSPEEIENPGISLEDTLFLVRQLANEKLDYLHISLRNFEQKSINLDYQNKTILAYIYETIAKKIPLIGVGNIWTNQDINKALENCDLVAIGRATIINPNYASLILENKSNSLKHEVSKQECEALNICGGLWDYVVSLMGDKIK</sequence>
<keyword evidence="2" id="KW-0560">Oxidoreductase</keyword>
<evidence type="ECO:0000256" key="2">
    <source>
        <dbReference type="ARBA" id="ARBA00023002"/>
    </source>
</evidence>